<accession>A0AAV4XVW5</accession>
<dbReference type="Proteomes" id="UP001054945">
    <property type="component" value="Unassembled WGS sequence"/>
</dbReference>
<reference evidence="1 2" key="1">
    <citation type="submission" date="2021-06" db="EMBL/GenBank/DDBJ databases">
        <title>Caerostris extrusa draft genome.</title>
        <authorList>
            <person name="Kono N."/>
            <person name="Arakawa K."/>
        </authorList>
    </citation>
    <scope>NUCLEOTIDE SEQUENCE [LARGE SCALE GENOMIC DNA]</scope>
</reference>
<protein>
    <submittedName>
        <fullName evidence="1">Uncharacterized protein</fullName>
    </submittedName>
</protein>
<organism evidence="1 2">
    <name type="scientific">Caerostris extrusa</name>
    <name type="common">Bark spider</name>
    <name type="synonym">Caerostris bankana</name>
    <dbReference type="NCBI Taxonomy" id="172846"/>
    <lineage>
        <taxon>Eukaryota</taxon>
        <taxon>Metazoa</taxon>
        <taxon>Ecdysozoa</taxon>
        <taxon>Arthropoda</taxon>
        <taxon>Chelicerata</taxon>
        <taxon>Arachnida</taxon>
        <taxon>Araneae</taxon>
        <taxon>Araneomorphae</taxon>
        <taxon>Entelegynae</taxon>
        <taxon>Araneoidea</taxon>
        <taxon>Araneidae</taxon>
        <taxon>Caerostris</taxon>
    </lineage>
</organism>
<evidence type="ECO:0000313" key="2">
    <source>
        <dbReference type="Proteomes" id="UP001054945"/>
    </source>
</evidence>
<name>A0AAV4XVW5_CAEEX</name>
<dbReference type="AlphaFoldDB" id="A0AAV4XVW5"/>
<keyword evidence="2" id="KW-1185">Reference proteome</keyword>
<sequence length="79" mass="9121">MVTRRWRGSTSTLTPFSRPFVLSKQKERPATNLLRKRQSGWSENCVRERSFVFRGIAEESLVGMPCYVVDSKRGNSNLK</sequence>
<evidence type="ECO:0000313" key="1">
    <source>
        <dbReference type="EMBL" id="GIY98040.1"/>
    </source>
</evidence>
<gene>
    <name evidence="1" type="ORF">CEXT_320261</name>
</gene>
<comment type="caution">
    <text evidence="1">The sequence shown here is derived from an EMBL/GenBank/DDBJ whole genome shotgun (WGS) entry which is preliminary data.</text>
</comment>
<proteinExistence type="predicted"/>
<dbReference type="EMBL" id="BPLR01018249">
    <property type="protein sequence ID" value="GIY98040.1"/>
    <property type="molecule type" value="Genomic_DNA"/>
</dbReference>